<evidence type="ECO:0000313" key="12">
    <source>
        <dbReference type="Proteomes" id="UP000193467"/>
    </source>
</evidence>
<dbReference type="GO" id="GO:0006826">
    <property type="term" value="P:iron ion transport"/>
    <property type="evidence" value="ECO:0007669"/>
    <property type="project" value="TreeGrafter"/>
</dbReference>
<proteinExistence type="predicted"/>
<dbReference type="InParanoid" id="A0A1Y2EGC4"/>
<sequence>MWWTYDPEYPYSVEEASAHLPPEFGITESMAKYADNDGPYLRTGYIQSYISFNANSSMLPAFFADAMWALIGLVIVVAGIRRLVSSSARLPKPLRRLNTLVTKHLFMTSAFGGQSAAEPVSFIGARGALGRWTSVGIPLRIHAFLAAFFFFANIGVMFSPYYITHPNVYWFDLGYPWGQYLRGFADRTGVLAISFTPLLILLAARNSPLVWITGADYSVLQIYHRWVSRVVVLHAIGHTLGYSTIEAYYDYFFRSFEEAYWNWGWAAVVGGAFMCLAATRRLRELSYEAFLFGHIAGAIVWIVGCYYHVWLLDPKYSYLKFLYASIAFWGFDRAARWAMTLYYHAPKFGKSTPKAAAFAAEGYLIGSGSYLRLRLNPTRTWPKSLGGPGTYVFIRSLDRQIFTSHPFTMAWPANMPSIASPGSSPSSNEDSVGKKSFLEDGQAHAFDTMGTESSTEFELVLKSYAGYTKSLAKHLSDAGTIPEGSAHPVKTVKLLVEGPYGASTSLNHYDSALLVAGGSGISASISHLADMAKAAINSGLKVNQAVLVWAIRDIHAVDVLVPYLLRLRPYFASSGFRLAVHIHYTGESNASGKDEEKHAASTSSLDTITSLCAPATSFATILVRAGRPDLDNEISALIEADTNAKIAVAACGPESLCDTTRVAVRGRLGGKFGLESDQLVYHEESFTW</sequence>
<name>A0A1Y2EGC4_9BASI</name>
<dbReference type="SFLD" id="SFLDG01168">
    <property type="entry name" value="Ferric_reductase_subgroup_(FRE"/>
    <property type="match status" value="1"/>
</dbReference>
<keyword evidence="4 8" id="KW-1133">Transmembrane helix</keyword>
<dbReference type="AlphaFoldDB" id="A0A1Y2EGC4"/>
<dbReference type="SUPFAM" id="SSF52343">
    <property type="entry name" value="Ferredoxin reductase-like, C-terminal NADP-linked domain"/>
    <property type="match status" value="1"/>
</dbReference>
<protein>
    <submittedName>
        <fullName evidence="11">Ferric reductase NAD binding domain-domain-containing protein</fullName>
    </submittedName>
</protein>
<evidence type="ECO:0000259" key="10">
    <source>
        <dbReference type="Pfam" id="PF08030"/>
    </source>
</evidence>
<dbReference type="PANTHER" id="PTHR32361">
    <property type="entry name" value="FERRIC/CUPRIC REDUCTASE TRANSMEMBRANE COMPONENT"/>
    <property type="match status" value="1"/>
</dbReference>
<dbReference type="SFLD" id="SFLDS00052">
    <property type="entry name" value="Ferric_Reductase_Domain"/>
    <property type="match status" value="1"/>
</dbReference>
<evidence type="ECO:0000256" key="7">
    <source>
        <dbReference type="ARBA" id="ARBA00023136"/>
    </source>
</evidence>
<evidence type="ECO:0000256" key="2">
    <source>
        <dbReference type="ARBA" id="ARBA00022448"/>
    </source>
</evidence>
<feature type="transmembrane region" description="Helical" evidence="8">
    <location>
        <begin position="290"/>
        <end position="309"/>
    </location>
</feature>
<feature type="transmembrane region" description="Helical" evidence="8">
    <location>
        <begin position="260"/>
        <end position="278"/>
    </location>
</feature>
<feature type="transmembrane region" description="Helical" evidence="8">
    <location>
        <begin position="141"/>
        <end position="164"/>
    </location>
</feature>
<dbReference type="OrthoDB" id="2538083at2759"/>
<reference evidence="11 12" key="1">
    <citation type="submission" date="2016-07" db="EMBL/GenBank/DDBJ databases">
        <title>Pervasive Adenine N6-methylation of Active Genes in Fungi.</title>
        <authorList>
            <consortium name="DOE Joint Genome Institute"/>
            <person name="Mondo S.J."/>
            <person name="Dannebaum R.O."/>
            <person name="Kuo R.C."/>
            <person name="Labutti K."/>
            <person name="Haridas S."/>
            <person name="Kuo A."/>
            <person name="Salamov A."/>
            <person name="Ahrendt S.R."/>
            <person name="Lipzen A."/>
            <person name="Sullivan W."/>
            <person name="Andreopoulos W.B."/>
            <person name="Clum A."/>
            <person name="Lindquist E."/>
            <person name="Daum C."/>
            <person name="Ramamoorthy G.K."/>
            <person name="Gryganskyi A."/>
            <person name="Culley D."/>
            <person name="Magnuson J.K."/>
            <person name="James T.Y."/>
            <person name="O'Malley M.A."/>
            <person name="Stajich J.E."/>
            <person name="Spatafora J.W."/>
            <person name="Visel A."/>
            <person name="Grigoriev I.V."/>
        </authorList>
    </citation>
    <scope>NUCLEOTIDE SEQUENCE [LARGE SCALE GENOMIC DNA]</scope>
    <source>
        <strain evidence="11 12">62-1032</strain>
    </source>
</reference>
<dbReference type="InterPro" id="IPR013121">
    <property type="entry name" value="Fe_red_NAD-bd_6"/>
</dbReference>
<comment type="subcellular location">
    <subcellularLocation>
        <location evidence="1">Membrane</location>
        <topology evidence="1">Multi-pass membrane protein</topology>
    </subcellularLocation>
</comment>
<keyword evidence="2" id="KW-0813">Transport</keyword>
<dbReference type="Gene3D" id="3.40.50.80">
    <property type="entry name" value="Nucleotide-binding domain of ferredoxin-NADP reductase (FNR) module"/>
    <property type="match status" value="1"/>
</dbReference>
<evidence type="ECO:0000256" key="4">
    <source>
        <dbReference type="ARBA" id="ARBA00022989"/>
    </source>
</evidence>
<evidence type="ECO:0000256" key="3">
    <source>
        <dbReference type="ARBA" id="ARBA00022692"/>
    </source>
</evidence>
<dbReference type="CDD" id="cd06186">
    <property type="entry name" value="NOX_Duox_like_FAD_NADP"/>
    <property type="match status" value="1"/>
</dbReference>
<dbReference type="PRINTS" id="PR00466">
    <property type="entry name" value="GP91PHOX"/>
</dbReference>
<dbReference type="Pfam" id="PF01794">
    <property type="entry name" value="Ferric_reduct"/>
    <property type="match status" value="1"/>
</dbReference>
<organism evidence="11 12">
    <name type="scientific">Leucosporidium creatinivorum</name>
    <dbReference type="NCBI Taxonomy" id="106004"/>
    <lineage>
        <taxon>Eukaryota</taxon>
        <taxon>Fungi</taxon>
        <taxon>Dikarya</taxon>
        <taxon>Basidiomycota</taxon>
        <taxon>Pucciniomycotina</taxon>
        <taxon>Microbotryomycetes</taxon>
        <taxon>Leucosporidiales</taxon>
        <taxon>Leucosporidium</taxon>
    </lineage>
</organism>
<evidence type="ECO:0000256" key="6">
    <source>
        <dbReference type="ARBA" id="ARBA00023065"/>
    </source>
</evidence>
<dbReference type="STRING" id="106004.A0A1Y2EGC4"/>
<dbReference type="GO" id="GO:0006879">
    <property type="term" value="P:intracellular iron ion homeostasis"/>
    <property type="evidence" value="ECO:0007669"/>
    <property type="project" value="TreeGrafter"/>
</dbReference>
<keyword evidence="5" id="KW-0560">Oxidoreductase</keyword>
<feature type="domain" description="Ferric reductase NAD binding" evidence="10">
    <location>
        <begin position="509"/>
        <end position="663"/>
    </location>
</feature>
<keyword evidence="7 8" id="KW-0472">Membrane</keyword>
<keyword evidence="6" id="KW-0406">Ion transport</keyword>
<feature type="transmembrane region" description="Helical" evidence="8">
    <location>
        <begin position="184"/>
        <end position="205"/>
    </location>
</feature>
<feature type="domain" description="Ferric oxidoreductase" evidence="9">
    <location>
        <begin position="188"/>
        <end position="305"/>
    </location>
</feature>
<dbReference type="InterPro" id="IPR051410">
    <property type="entry name" value="Ferric/Cupric_Reductase"/>
</dbReference>
<dbReference type="GO" id="GO:0015677">
    <property type="term" value="P:copper ion import"/>
    <property type="evidence" value="ECO:0007669"/>
    <property type="project" value="TreeGrafter"/>
</dbReference>
<feature type="transmembrane region" description="Helical" evidence="8">
    <location>
        <begin position="66"/>
        <end position="84"/>
    </location>
</feature>
<dbReference type="GO" id="GO:0000293">
    <property type="term" value="F:ferric-chelate reductase activity"/>
    <property type="evidence" value="ECO:0007669"/>
    <property type="project" value="UniProtKB-ARBA"/>
</dbReference>
<gene>
    <name evidence="11" type="ORF">BCR35DRAFT_326358</name>
</gene>
<evidence type="ECO:0000313" key="11">
    <source>
        <dbReference type="EMBL" id="ORY70622.1"/>
    </source>
</evidence>
<comment type="caution">
    <text evidence="11">The sequence shown here is derived from an EMBL/GenBank/DDBJ whole genome shotgun (WGS) entry which is preliminary data.</text>
</comment>
<keyword evidence="3 8" id="KW-0812">Transmembrane</keyword>
<dbReference type="Pfam" id="PF08030">
    <property type="entry name" value="NAD_binding_6"/>
    <property type="match status" value="1"/>
</dbReference>
<evidence type="ECO:0000259" key="9">
    <source>
        <dbReference type="Pfam" id="PF01794"/>
    </source>
</evidence>
<evidence type="ECO:0000256" key="1">
    <source>
        <dbReference type="ARBA" id="ARBA00004141"/>
    </source>
</evidence>
<keyword evidence="12" id="KW-1185">Reference proteome</keyword>
<dbReference type="GO" id="GO:0005886">
    <property type="term" value="C:plasma membrane"/>
    <property type="evidence" value="ECO:0007669"/>
    <property type="project" value="TreeGrafter"/>
</dbReference>
<dbReference type="Proteomes" id="UP000193467">
    <property type="component" value="Unassembled WGS sequence"/>
</dbReference>
<accession>A0A1Y2EGC4</accession>
<feature type="transmembrane region" description="Helical" evidence="8">
    <location>
        <begin position="226"/>
        <end position="245"/>
    </location>
</feature>
<dbReference type="PANTHER" id="PTHR32361:SF9">
    <property type="entry name" value="FERRIC REDUCTASE TRANSMEMBRANE COMPONENT 3-RELATED"/>
    <property type="match status" value="1"/>
</dbReference>
<dbReference type="EMBL" id="MCGR01000055">
    <property type="protein sequence ID" value="ORY70622.1"/>
    <property type="molecule type" value="Genomic_DNA"/>
</dbReference>
<dbReference type="InterPro" id="IPR039261">
    <property type="entry name" value="FNR_nucleotide-bd"/>
</dbReference>
<evidence type="ECO:0000256" key="5">
    <source>
        <dbReference type="ARBA" id="ARBA00023002"/>
    </source>
</evidence>
<evidence type="ECO:0000256" key="8">
    <source>
        <dbReference type="SAM" id="Phobius"/>
    </source>
</evidence>
<dbReference type="InterPro" id="IPR013130">
    <property type="entry name" value="Fe3_Rdtase_TM_dom"/>
</dbReference>
<dbReference type="InterPro" id="IPR000778">
    <property type="entry name" value="Cyt_b245_heavy_chain"/>
</dbReference>